<feature type="region of interest" description="Disordered" evidence="2">
    <location>
        <begin position="1"/>
        <end position="108"/>
    </location>
</feature>
<keyword evidence="4" id="KW-1185">Reference proteome</keyword>
<feature type="coiled-coil region" evidence="1">
    <location>
        <begin position="488"/>
        <end position="515"/>
    </location>
</feature>
<feature type="compositionally biased region" description="Acidic residues" evidence="2">
    <location>
        <begin position="41"/>
        <end position="51"/>
    </location>
</feature>
<gene>
    <name evidence="3" type="ORF">N4R40_00335</name>
</gene>
<evidence type="ECO:0000256" key="1">
    <source>
        <dbReference type="SAM" id="Coils"/>
    </source>
</evidence>
<dbReference type="Pfam" id="PF03993">
    <property type="entry name" value="DUF349"/>
    <property type="match status" value="2"/>
</dbReference>
<feature type="compositionally biased region" description="Acidic residues" evidence="2">
    <location>
        <begin position="19"/>
        <end position="32"/>
    </location>
</feature>
<reference evidence="3 4" key="1">
    <citation type="journal article" date="2024" name="Int. J. Syst. Evol. Microbiol.">
        <title>Microbacterium memoriense sp. nov., a member of the Actinomycetota from marine beach sediment of the north coast of Portugal.</title>
        <authorList>
            <person name="Santos J.D.N.D."/>
            <person name="Klimek D."/>
            <person name="Calusinska M."/>
            <person name="Lobo-da-Cunha A."/>
            <person name="Catita J."/>
            <person name="Goncalves H."/>
            <person name="Gonzalez I."/>
            <person name="Lage O.M."/>
        </authorList>
    </citation>
    <scope>NUCLEOTIDE SEQUENCE [LARGE SCALE GENOMIC DNA]</scope>
    <source>
        <strain evidence="3 4">PMIC_1C1B</strain>
    </source>
</reference>
<dbReference type="RefSeq" id="WP_261605374.1">
    <property type="nucleotide sequence ID" value="NZ_JAODOR010000001.1"/>
</dbReference>
<protein>
    <submittedName>
        <fullName evidence="3">DUF349 domain-containing protein</fullName>
    </submittedName>
</protein>
<proteinExistence type="predicted"/>
<evidence type="ECO:0000313" key="3">
    <source>
        <dbReference type="EMBL" id="MCT9000815.1"/>
    </source>
</evidence>
<evidence type="ECO:0000256" key="2">
    <source>
        <dbReference type="SAM" id="MobiDB-lite"/>
    </source>
</evidence>
<sequence>MTNVPTPESAETEPVVEALPDESADLVVEEISESAAPDAEAVAEDAAEPETDAVPAAADAETPAEPDAIAAPDSAVDSLLEEAPAAPAPAASPKPRAVPGKPKSAIRPIAPATPTVSAASAADALSAASFGRVEIDGTVSVRDGDGWREVGQYPDGTPEEALAYFVRKFLDLAGEVTLLEARNRRDGASASELRGTLQTIRERVSGASAVGDFAALETRLARLESALNKASAEQSKAQRVAVDAAIAERTVLVERIEAIAARDPKSIQWKQTSVEVTELFEQWQKHQADGPRLPKTVGQQLWKRFRDARATLDKLRREFYSGLDEQHKSARDSKAKLAERAEALISKGEDGIGDYRALLDQWKNAGRAGKKADDALWARFKAAGDALYAARAGREEADVEASKEKIEAKRALLVEAAAVPKQKDTAKARQLLTGIQRRWDEIGRVFPREVERGLDDDLRKIEQGIKQREETDWKSNNPETKARQNDMTQKLRDAIAGLEADLDAAKAKKDKAAIAKAAEALDARKAWLKALGG</sequence>
<feature type="coiled-coil region" evidence="1">
    <location>
        <begin position="213"/>
        <end position="240"/>
    </location>
</feature>
<comment type="caution">
    <text evidence="3">The sequence shown here is derived from an EMBL/GenBank/DDBJ whole genome shotgun (WGS) entry which is preliminary data.</text>
</comment>
<keyword evidence="1" id="KW-0175">Coiled coil</keyword>
<feature type="compositionally biased region" description="Low complexity" evidence="2">
    <location>
        <begin position="52"/>
        <end position="73"/>
    </location>
</feature>
<name>A0ABT2P7Z0_9MICO</name>
<organism evidence="3 4">
    <name type="scientific">Microbacterium memoriense</name>
    <dbReference type="NCBI Taxonomy" id="2978350"/>
    <lineage>
        <taxon>Bacteria</taxon>
        <taxon>Bacillati</taxon>
        <taxon>Actinomycetota</taxon>
        <taxon>Actinomycetes</taxon>
        <taxon>Micrococcales</taxon>
        <taxon>Microbacteriaceae</taxon>
        <taxon>Microbacterium</taxon>
    </lineage>
</organism>
<dbReference type="EMBL" id="JAODOR010000001">
    <property type="protein sequence ID" value="MCT9000815.1"/>
    <property type="molecule type" value="Genomic_DNA"/>
</dbReference>
<dbReference type="Proteomes" id="UP001300496">
    <property type="component" value="Unassembled WGS sequence"/>
</dbReference>
<accession>A0ABT2P7Z0</accession>
<dbReference type="InterPro" id="IPR007139">
    <property type="entry name" value="DUF349"/>
</dbReference>
<evidence type="ECO:0000313" key="4">
    <source>
        <dbReference type="Proteomes" id="UP001300496"/>
    </source>
</evidence>